<keyword evidence="2" id="KW-0812">Transmembrane</keyword>
<evidence type="ECO:0000256" key="1">
    <source>
        <dbReference type="SAM" id="MobiDB-lite"/>
    </source>
</evidence>
<evidence type="ECO:0000313" key="3">
    <source>
        <dbReference type="EMBL" id="CBH16802.1"/>
    </source>
</evidence>
<dbReference type="EMBL" id="FN554973">
    <property type="protein sequence ID" value="CBH16802.1"/>
    <property type="molecule type" value="Genomic_DNA"/>
</dbReference>
<keyword evidence="2" id="KW-0472">Membrane</keyword>
<feature type="transmembrane region" description="Helical" evidence="2">
    <location>
        <begin position="70"/>
        <end position="95"/>
    </location>
</feature>
<keyword evidence="2" id="KW-1133">Transmembrane helix</keyword>
<gene>
    <name evidence="3" type="ORF">TbgDal_X19060</name>
</gene>
<feature type="region of interest" description="Disordered" evidence="1">
    <location>
        <begin position="1"/>
        <end position="29"/>
    </location>
</feature>
<evidence type="ECO:0000313" key="4">
    <source>
        <dbReference type="Proteomes" id="UP000002316"/>
    </source>
</evidence>
<reference evidence="4" key="1">
    <citation type="journal article" date="2010" name="PLoS Negl. Trop. Dis.">
        <title>The genome sequence of Trypanosoma brucei gambiense, causative agent of chronic human african trypanosomiasis.</title>
        <authorList>
            <person name="Jackson A.P."/>
            <person name="Sanders M."/>
            <person name="Berry A."/>
            <person name="McQuillan J."/>
            <person name="Aslett M.A."/>
            <person name="Quail M.A."/>
            <person name="Chukualim B."/>
            <person name="Capewell P."/>
            <person name="MacLeod A."/>
            <person name="Melville S.E."/>
            <person name="Gibson W."/>
            <person name="Barry J.D."/>
            <person name="Berriman M."/>
            <person name="Hertz-Fowler C."/>
        </authorList>
    </citation>
    <scope>NUCLEOTIDE SEQUENCE [LARGE SCALE GENOMIC DNA]</scope>
    <source>
        <strain evidence="4">MHOM/CI/86/DAL972</strain>
    </source>
</reference>
<protein>
    <submittedName>
        <fullName evidence="3">Uncharacterized protein</fullName>
    </submittedName>
</protein>
<proteinExistence type="predicted"/>
<accession>D0A0P4</accession>
<sequence>MQERQEKRGGGGKPSRPPNKRQKNNNHSTVRASEAPFWCFTIFSASQLLFSSIPPSFPTSQSTNHSNSNIYIYMLPFLFSFLCTHFFLFFSFHTLRSPLTHPRKKKTAEVKNKKEPLYFYFTYPFF</sequence>
<dbReference type="Proteomes" id="UP000002316">
    <property type="component" value="Chromosome 10"/>
</dbReference>
<evidence type="ECO:0000256" key="2">
    <source>
        <dbReference type="SAM" id="Phobius"/>
    </source>
</evidence>
<dbReference type="GeneID" id="23865160"/>
<name>D0A0P4_TRYB9</name>
<dbReference type="RefSeq" id="XP_011779066.1">
    <property type="nucleotide sequence ID" value="XM_011780764.1"/>
</dbReference>
<organism evidence="3 4">
    <name type="scientific">Trypanosoma brucei gambiense (strain MHOM/CI/86/DAL972)</name>
    <dbReference type="NCBI Taxonomy" id="679716"/>
    <lineage>
        <taxon>Eukaryota</taxon>
        <taxon>Discoba</taxon>
        <taxon>Euglenozoa</taxon>
        <taxon>Kinetoplastea</taxon>
        <taxon>Metakinetoplastina</taxon>
        <taxon>Trypanosomatida</taxon>
        <taxon>Trypanosomatidae</taxon>
        <taxon>Trypanosoma</taxon>
    </lineage>
</organism>
<dbReference type="AlphaFoldDB" id="D0A0P4"/>
<dbReference type="KEGG" id="tbg:TbgDal_X19060"/>